<dbReference type="Proteomes" id="UP000006906">
    <property type="component" value="Chromosome 14"/>
</dbReference>
<sequence length="58" mass="6588">MPVKVQAVRYRGEASTPYLWTARLLSTQMDGPVFRQYQLRHSAYLQCNKALCDGAILA</sequence>
<keyword evidence="2" id="KW-1185">Reference proteome</keyword>
<protein>
    <submittedName>
        <fullName evidence="1">Uncharacterized protein</fullName>
    </submittedName>
</protein>
<proteinExistence type="predicted"/>
<evidence type="ECO:0000313" key="2">
    <source>
        <dbReference type="Proteomes" id="UP000006906"/>
    </source>
</evidence>
<gene>
    <name evidence="1" type="ORF">CHLRE_14g624125v5</name>
</gene>
<dbReference type="Gramene" id="PNW73234">
    <property type="protein sequence ID" value="PNW73234"/>
    <property type="gene ID" value="CHLRE_14g624125v5"/>
</dbReference>
<reference evidence="1" key="2">
    <citation type="submission" date="2017-07" db="EMBL/GenBank/DDBJ databases">
        <title>WGS assembly of Chlamydomonas reinhardtii.</title>
        <authorList>
            <consortium name="Chlamydomonas Annotation Team"/>
            <consortium name="JGI Annotation Team"/>
            <person name="Merchant S.S."/>
            <person name="Prochnik S.E."/>
            <person name="Vallon O."/>
            <person name="Harris E.H."/>
            <person name="Karpowicz S.J."/>
            <person name="Witman G.B."/>
            <person name="Terry A."/>
            <person name="Salamov A."/>
            <person name="Fritz-Laylin L.K."/>
            <person name="Marechal-Drouard L."/>
            <person name="Marshall W.F."/>
            <person name="Qu L.H."/>
            <person name="Nelson D.R."/>
            <person name="Sanderfoot A.A."/>
            <person name="Spalding M.H."/>
            <person name="Kapitonov V.V."/>
            <person name="Ren Q."/>
            <person name="Ferris P."/>
            <person name="Lindquist E."/>
            <person name="Shapiro H."/>
            <person name="Lucas S.M."/>
            <person name="Grimwood J."/>
            <person name="Schmutz J."/>
            <person name="Grigoriev I.V."/>
            <person name="Rokhsar D.S."/>
        </authorList>
    </citation>
    <scope>NUCLEOTIDE SEQUENCE</scope>
    <source>
        <strain evidence="1">CC-503 cw92 mt+</strain>
    </source>
</reference>
<dbReference type="KEGG" id="cre:CHLRE_14g624125v5"/>
<dbReference type="EMBL" id="CM008975">
    <property type="protein sequence ID" value="PNW73235.1"/>
    <property type="molecule type" value="Genomic_DNA"/>
</dbReference>
<dbReference type="AlphaFoldDB" id="A0A2K3CY69"/>
<accession>A0A2K3CY69</accession>
<dbReference type="Gramene" id="PNW73235">
    <property type="protein sequence ID" value="PNW73235"/>
    <property type="gene ID" value="CHLRE_14g624125v5"/>
</dbReference>
<organism evidence="1 2">
    <name type="scientific">Chlamydomonas reinhardtii</name>
    <name type="common">Chlamydomonas smithii</name>
    <dbReference type="NCBI Taxonomy" id="3055"/>
    <lineage>
        <taxon>Eukaryota</taxon>
        <taxon>Viridiplantae</taxon>
        <taxon>Chlorophyta</taxon>
        <taxon>core chlorophytes</taxon>
        <taxon>Chlorophyceae</taxon>
        <taxon>CS clade</taxon>
        <taxon>Chlamydomonadales</taxon>
        <taxon>Chlamydomonadaceae</taxon>
        <taxon>Chlamydomonas</taxon>
    </lineage>
</organism>
<name>A0A2K3CY69_CHLRE</name>
<dbReference type="GeneID" id="66056272"/>
<dbReference type="RefSeq" id="XP_042916922.1">
    <property type="nucleotide sequence ID" value="XM_043070248.1"/>
</dbReference>
<dbReference type="RefSeq" id="XP_042916921.1">
    <property type="nucleotide sequence ID" value="XM_043070249.1"/>
</dbReference>
<evidence type="ECO:0000313" key="1">
    <source>
        <dbReference type="EMBL" id="PNW73234.1"/>
    </source>
</evidence>
<reference evidence="1 2" key="1">
    <citation type="journal article" date="2007" name="Science">
        <title>The Chlamydomonas genome reveals the evolution of key animal and plant functions.</title>
        <authorList>
            <person name="Merchant S.S."/>
            <person name="Prochnik S.E."/>
            <person name="Vallon O."/>
            <person name="Harris E.H."/>
            <person name="Karpowicz S.J."/>
            <person name="Witman G.B."/>
            <person name="Terry A."/>
            <person name="Salamov A."/>
            <person name="Fritz-Laylin L.K."/>
            <person name="Marechal-Drouard L."/>
            <person name="Marshall W.F."/>
            <person name="Qu L.H."/>
            <person name="Nelson D.R."/>
            <person name="Sanderfoot A.A."/>
            <person name="Spalding M.H."/>
            <person name="Kapitonov V.V."/>
            <person name="Ren Q."/>
            <person name="Ferris P."/>
            <person name="Lindquist E."/>
            <person name="Shapiro H."/>
            <person name="Lucas S.M."/>
            <person name="Grimwood J."/>
            <person name="Schmutz J."/>
            <person name="Cardol P."/>
            <person name="Cerutti H."/>
            <person name="Chanfreau G."/>
            <person name="Chen C.L."/>
            <person name="Cognat V."/>
            <person name="Croft M.T."/>
            <person name="Dent R."/>
            <person name="Dutcher S."/>
            <person name="Fernandez E."/>
            <person name="Fukuzawa H."/>
            <person name="Gonzalez-Ballester D."/>
            <person name="Gonzalez-Halphen D."/>
            <person name="Hallmann A."/>
            <person name="Hanikenne M."/>
            <person name="Hippler M."/>
            <person name="Inwood W."/>
            <person name="Jabbari K."/>
            <person name="Kalanon M."/>
            <person name="Kuras R."/>
            <person name="Lefebvre P.A."/>
            <person name="Lemaire S.D."/>
            <person name="Lobanov A.V."/>
            <person name="Lohr M."/>
            <person name="Manuell A."/>
            <person name="Meier I."/>
            <person name="Mets L."/>
            <person name="Mittag M."/>
            <person name="Mittelmeier T."/>
            <person name="Moroney J.V."/>
            <person name="Moseley J."/>
            <person name="Napoli C."/>
            <person name="Nedelcu A.M."/>
            <person name="Niyogi K."/>
            <person name="Novoselov S.V."/>
            <person name="Paulsen I.T."/>
            <person name="Pazour G."/>
            <person name="Purton S."/>
            <person name="Ral J.P."/>
            <person name="Riano-Pachon D.M."/>
            <person name="Riekhof W."/>
            <person name="Rymarquis L."/>
            <person name="Schroda M."/>
            <person name="Stern D."/>
            <person name="Umen J."/>
            <person name="Willows R."/>
            <person name="Wilson N."/>
            <person name="Zimmer S.L."/>
            <person name="Allmer J."/>
            <person name="Balk J."/>
            <person name="Bisova K."/>
            <person name="Chen C.J."/>
            <person name="Elias M."/>
            <person name="Gendler K."/>
            <person name="Hauser C."/>
            <person name="Lamb M.R."/>
            <person name="Ledford H."/>
            <person name="Long J.C."/>
            <person name="Minagawa J."/>
            <person name="Page M.D."/>
            <person name="Pan J."/>
            <person name="Pootakham W."/>
            <person name="Roje S."/>
            <person name="Rose A."/>
            <person name="Stahlberg E."/>
            <person name="Terauchi A.M."/>
            <person name="Yang P."/>
            <person name="Ball S."/>
            <person name="Bowler C."/>
            <person name="Dieckmann C.L."/>
            <person name="Gladyshev V.N."/>
            <person name="Green P."/>
            <person name="Jorgensen R."/>
            <person name="Mayfield S."/>
            <person name="Mueller-Roeber B."/>
            <person name="Rajamani S."/>
            <person name="Sayre R.T."/>
            <person name="Brokstein P."/>
            <person name="Dubchak I."/>
            <person name="Goodstein D."/>
            <person name="Hornick L."/>
            <person name="Huang Y.W."/>
            <person name="Jhaveri J."/>
            <person name="Luo Y."/>
            <person name="Martinez D."/>
            <person name="Ngau W.C."/>
            <person name="Otillar B."/>
            <person name="Poliakov A."/>
            <person name="Porter A."/>
            <person name="Szajkowski L."/>
            <person name="Werner G."/>
            <person name="Zhou K."/>
            <person name="Grigoriev I.V."/>
            <person name="Rokhsar D.S."/>
            <person name="Grossman A.R."/>
        </authorList>
    </citation>
    <scope>NUCLEOTIDE SEQUENCE [LARGE SCALE GENOMIC DNA]</scope>
    <source>
        <strain evidence="2">CC-503</strain>
        <strain evidence="1">CC-503 cw92 mt+</strain>
    </source>
</reference>
<dbReference type="EMBL" id="CM008975">
    <property type="protein sequence ID" value="PNW73234.1"/>
    <property type="molecule type" value="Genomic_DNA"/>
</dbReference>